<proteinExistence type="predicted"/>
<reference evidence="1 2" key="1">
    <citation type="submission" date="2018-05" db="EMBL/GenBank/DDBJ databases">
        <title>Description of Sphingomonas pokkalii sp nov, isolated from the rhizosphere of saline tolerant pokkali rice and its draft genome analysis.</title>
        <authorList>
            <person name="Menon R."/>
            <person name="Kumari S."/>
            <person name="Rameshkumar N."/>
        </authorList>
    </citation>
    <scope>NUCLEOTIDE SEQUENCE [LARGE SCALE GENOMIC DNA]</scope>
    <source>
        <strain evidence="1 2">L3B27</strain>
    </source>
</reference>
<gene>
    <name evidence="1" type="ORF">DD559_15235</name>
</gene>
<accession>A0A2U0SGN8</accession>
<dbReference type="AlphaFoldDB" id="A0A2U0SGN8"/>
<keyword evidence="2" id="KW-1185">Reference proteome</keyword>
<organism evidence="1 2">
    <name type="scientific">Sphingomonas pokkalii</name>
    <dbReference type="NCBI Taxonomy" id="2175090"/>
    <lineage>
        <taxon>Bacteria</taxon>
        <taxon>Pseudomonadati</taxon>
        <taxon>Pseudomonadota</taxon>
        <taxon>Alphaproteobacteria</taxon>
        <taxon>Sphingomonadales</taxon>
        <taxon>Sphingomonadaceae</taxon>
        <taxon>Sphingomonas</taxon>
    </lineage>
</organism>
<evidence type="ECO:0000313" key="2">
    <source>
        <dbReference type="Proteomes" id="UP000245890"/>
    </source>
</evidence>
<name>A0A2U0SGN8_9SPHN</name>
<dbReference type="EMBL" id="QENQ01000001">
    <property type="protein sequence ID" value="PVX30530.1"/>
    <property type="molecule type" value="Genomic_DNA"/>
</dbReference>
<dbReference type="Proteomes" id="UP000245890">
    <property type="component" value="Unassembled WGS sequence"/>
</dbReference>
<sequence>MWAANEAIAQFHFADERAMLMDVQAGLHASPFILLPRIGLLVGPAKLLALKLDDLRALHRAETAEESGILARDLERWAADERLFFHRDFQATDAMLEAMRVASAPLFQARSLMDQVALAQFRRDPLSSSPLAAEAAAFAVAQARTVPAFLDYFRIYLHFSAQFPGDRRTFAVESALAALLPLSFSALDGPRVAGPVEPGVVRASLTSWLATGRTIGFSRASLAVQQVIANASYSGETGRAAAVVMTRYLTRATALLSHAELGPARLGQDGATMTYPVRARSEAADLEISPEGVITLARYLPDTNAEAPALPE</sequence>
<evidence type="ECO:0000313" key="1">
    <source>
        <dbReference type="EMBL" id="PVX30530.1"/>
    </source>
</evidence>
<protein>
    <submittedName>
        <fullName evidence="1">Uncharacterized protein</fullName>
    </submittedName>
</protein>
<comment type="caution">
    <text evidence="1">The sequence shown here is derived from an EMBL/GenBank/DDBJ whole genome shotgun (WGS) entry which is preliminary data.</text>
</comment>